<feature type="domain" description="Amine oxidase" evidence="7">
    <location>
        <begin position="13"/>
        <end position="494"/>
    </location>
</feature>
<dbReference type="Proteomes" id="UP000646053">
    <property type="component" value="Unassembled WGS sequence"/>
</dbReference>
<keyword evidence="9" id="KW-1185">Reference proteome</keyword>
<reference evidence="8" key="1">
    <citation type="submission" date="2019-12" db="EMBL/GenBank/DDBJ databases">
        <title>High-Quality draft genome sequences of three cyanobacteria isolated from the limestone walls of the Old Cathedral of Coimbra.</title>
        <authorList>
            <person name="Tiago I."/>
            <person name="Soares F."/>
            <person name="Portugal A."/>
        </authorList>
    </citation>
    <scope>NUCLEOTIDE SEQUENCE</scope>
    <source>
        <strain evidence="8">A</strain>
    </source>
</reference>
<evidence type="ECO:0000256" key="5">
    <source>
        <dbReference type="ARBA" id="ARBA00023027"/>
    </source>
</evidence>
<dbReference type="InterPro" id="IPR052206">
    <property type="entry name" value="Retinol_saturase"/>
</dbReference>
<comment type="caution">
    <text evidence="8">The sequence shown here is derived from an EMBL/GenBank/DDBJ whole genome shotgun (WGS) entry which is preliminary data.</text>
</comment>
<keyword evidence="4" id="KW-0521">NADP</keyword>
<dbReference type="InterPro" id="IPR002937">
    <property type="entry name" value="Amino_oxidase"/>
</dbReference>
<evidence type="ECO:0000256" key="6">
    <source>
        <dbReference type="SAM" id="MobiDB-lite"/>
    </source>
</evidence>
<dbReference type="EMBL" id="WVIE01000001">
    <property type="protein sequence ID" value="NDJ15786.1"/>
    <property type="molecule type" value="Genomic_DNA"/>
</dbReference>
<dbReference type="Gene3D" id="3.50.50.60">
    <property type="entry name" value="FAD/NAD(P)-binding domain"/>
    <property type="match status" value="2"/>
</dbReference>
<gene>
    <name evidence="8" type="ORF">GS601_00530</name>
</gene>
<feature type="compositionally biased region" description="Polar residues" evidence="6">
    <location>
        <begin position="515"/>
        <end position="527"/>
    </location>
</feature>
<dbReference type="GO" id="GO:0016491">
    <property type="term" value="F:oxidoreductase activity"/>
    <property type="evidence" value="ECO:0007669"/>
    <property type="project" value="InterPro"/>
</dbReference>
<dbReference type="AlphaFoldDB" id="A0A8J8CHT4"/>
<sequence>MESFDYVILGAGLGGLSTAACLTRQGNRVLVLEKHYLPGGCCHTFDYGQYRFCADVHYISQCDRGQTITQFLNYIERDVSFNSLDPDCIDRVITPDADFNIPLGWENLRQRLLSTFPEESTAIDRYCDEIKRLHQDVRQLVHEIHWYNQKWTDWLKLPKYWNLFQKRNWTLQDLYDRVGLSPKLQAVLAGQSGDYALPPNEIALMTHTSLVWDYSEGAYYPQHHFKQFVDTIVEAITAGGGVVKFSAPVEQIQVNQGKITGVIAEQNVYEAKKAYISDLDPKLTVQLIQDGKALSDRERKRLTNYEYSASAFNIYLGLDERFDPQHYGIGNWNIWYYPTGDLNREYQQQLEGKLDHPWIFLSCPTMKSSEPGMAPPGHHVLEIATVCPYHPFERLHTTDPKAYKARKREVYQQIMRSVKDLIPDIDRYTRMKVYGTPTTSEFYLGQPQGNIYGAKLIPKQVGLNRLGYKTELPNLFFVGASAGYPSVPGVIGNGMDVVEMLTGQSVWKSAPGSKPPSSTVHKQNLNPADQEATVRNRIR</sequence>
<evidence type="ECO:0000313" key="9">
    <source>
        <dbReference type="Proteomes" id="UP000646053"/>
    </source>
</evidence>
<dbReference type="RefSeq" id="WP_162421197.1">
    <property type="nucleotide sequence ID" value="NZ_WVIE01000001.1"/>
</dbReference>
<dbReference type="PANTHER" id="PTHR46091">
    <property type="entry name" value="BLR7054 PROTEIN"/>
    <property type="match status" value="1"/>
</dbReference>
<evidence type="ECO:0000259" key="7">
    <source>
        <dbReference type="Pfam" id="PF01593"/>
    </source>
</evidence>
<accession>A0A8J8CHT4</accession>
<dbReference type="Pfam" id="PF01593">
    <property type="entry name" value="Amino_oxidase"/>
    <property type="match status" value="1"/>
</dbReference>
<protein>
    <submittedName>
        <fullName evidence="8">FAD-dependent oxidoreductase</fullName>
    </submittedName>
</protein>
<evidence type="ECO:0000256" key="4">
    <source>
        <dbReference type="ARBA" id="ARBA00022857"/>
    </source>
</evidence>
<feature type="region of interest" description="Disordered" evidence="6">
    <location>
        <begin position="508"/>
        <end position="539"/>
    </location>
</feature>
<dbReference type="PANTHER" id="PTHR46091:SF3">
    <property type="entry name" value="AMINE OXIDASE DOMAIN-CONTAINING PROTEIN"/>
    <property type="match status" value="1"/>
</dbReference>
<keyword evidence="3" id="KW-0274">FAD</keyword>
<dbReference type="InterPro" id="IPR036188">
    <property type="entry name" value="FAD/NAD-bd_sf"/>
</dbReference>
<name>A0A8J8CHT4_9CYAN</name>
<organism evidence="8 9">
    <name type="scientific">Myxacorys almedinensis A</name>
    <dbReference type="NCBI Taxonomy" id="2690445"/>
    <lineage>
        <taxon>Bacteria</taxon>
        <taxon>Bacillati</taxon>
        <taxon>Cyanobacteriota</taxon>
        <taxon>Cyanophyceae</taxon>
        <taxon>Leptolyngbyales</taxon>
        <taxon>Leptolyngbyaceae</taxon>
        <taxon>Myxacorys</taxon>
        <taxon>Myxacorys almedinensis</taxon>
    </lineage>
</organism>
<evidence type="ECO:0000256" key="1">
    <source>
        <dbReference type="ARBA" id="ARBA00022630"/>
    </source>
</evidence>
<evidence type="ECO:0000256" key="2">
    <source>
        <dbReference type="ARBA" id="ARBA00022729"/>
    </source>
</evidence>
<proteinExistence type="predicted"/>
<keyword evidence="5" id="KW-0520">NAD</keyword>
<dbReference type="SUPFAM" id="SSF51905">
    <property type="entry name" value="FAD/NAD(P)-binding domain"/>
    <property type="match status" value="1"/>
</dbReference>
<keyword evidence="2" id="KW-0732">Signal</keyword>
<keyword evidence="1" id="KW-0285">Flavoprotein</keyword>
<evidence type="ECO:0000256" key="3">
    <source>
        <dbReference type="ARBA" id="ARBA00022827"/>
    </source>
</evidence>
<evidence type="ECO:0000313" key="8">
    <source>
        <dbReference type="EMBL" id="NDJ15786.1"/>
    </source>
</evidence>